<keyword evidence="7 14" id="KW-1133">Transmembrane helix</keyword>
<dbReference type="InterPro" id="IPR038377">
    <property type="entry name" value="Na/Glc_symporter_sf"/>
</dbReference>
<proteinExistence type="inferred from homology"/>
<dbReference type="PROSITE" id="PS50283">
    <property type="entry name" value="NA_SOLUT_SYMP_3"/>
    <property type="match status" value="1"/>
</dbReference>
<evidence type="ECO:0000256" key="6">
    <source>
        <dbReference type="ARBA" id="ARBA00022979"/>
    </source>
</evidence>
<dbReference type="GO" id="GO:0008292">
    <property type="term" value="P:acetylcholine biosynthetic process"/>
    <property type="evidence" value="ECO:0007669"/>
    <property type="project" value="TreeGrafter"/>
</dbReference>
<dbReference type="GeneTree" id="ENSGT00940000163454"/>
<dbReference type="InParanoid" id="A0A674P3B9"/>
<keyword evidence="6" id="KW-0530">Neurotransmitter biosynthesis</keyword>
<feature type="transmembrane region" description="Helical" evidence="14">
    <location>
        <begin position="333"/>
        <end position="361"/>
    </location>
</feature>
<evidence type="ECO:0000256" key="4">
    <source>
        <dbReference type="ARBA" id="ARBA00022692"/>
    </source>
</evidence>
<gene>
    <name evidence="15" type="primary">LOC101070267</name>
</gene>
<feature type="transmembrane region" description="Helical" evidence="14">
    <location>
        <begin position="6"/>
        <end position="27"/>
    </location>
</feature>
<keyword evidence="11" id="KW-0325">Glycoprotein</keyword>
<feature type="transmembrane region" description="Helical" evidence="14">
    <location>
        <begin position="126"/>
        <end position="159"/>
    </location>
</feature>
<dbReference type="PANTHER" id="PTHR45897:SF5">
    <property type="entry name" value="HIGH AFFINITY CHOLINE TRANSPORTER 1"/>
    <property type="match status" value="1"/>
</dbReference>
<comment type="similarity">
    <text evidence="2 13">Belongs to the sodium:solute symporter (SSF) (TC 2.A.21) family.</text>
</comment>
<dbReference type="Gene3D" id="1.20.1730.10">
    <property type="entry name" value="Sodium/glucose cotransporter"/>
    <property type="match status" value="1"/>
</dbReference>
<sequence>MALNVPGLIMVIVFYIVILGIGLFAAWKSKKAEKKGNGDRREALLLGNRNIDWLVGIFTMTATWVGGGFIMGVAEIVYNPKLGLIWALMPVQYSLSFVIGGLFMAKPMRERKYITMMDPFQSRYGNVLSAFLVLPALMSDILWVACTLFSLGATLSVILDLPFGYSVWISAVVAIIYTLMGGLYSVAYTDVIQLALVFFSLWLCVPYLMTSKISVSITETAFKKGFQEPWLGTLNKGNIWNWIDEFLMIGLGSLAFQCFHQRILSSSSPRKAQICCFGAAALVSILGIPSVLIGAVAASTDWNQTLYGSPSPYERGEQSFIMPLALQNLAPSYISVVGIGAITAAVMSSADSGMLSATSIFSSNIYKNIVRKQASNKEMQWVIRITVVVVGVAGTALTSTSNSLLTLWILALDLSYTLIFPHLISVLFFQMTNGYGGFAGAIIGLTFRILLGENSIGLPVLLRLPGCTLVDGVYTQSSPVRTVSMLFSFTTILVISRLAEFMFNHRLLPRRWDVFKVTTIPAEEEHVSVRMDLMLSYNQSTNKM</sequence>
<feature type="transmembrane region" description="Helical" evidence="14">
    <location>
        <begin position="441"/>
        <end position="462"/>
    </location>
</feature>
<dbReference type="RefSeq" id="XP_011610184.1">
    <property type="nucleotide sequence ID" value="XM_011611882.2"/>
</dbReference>
<keyword evidence="4 14" id="KW-0812">Transmembrane</keyword>
<protein>
    <submittedName>
        <fullName evidence="15">High-affinity choline transporter 1-like</fullName>
    </submittedName>
</protein>
<feature type="transmembrane region" description="Helical" evidence="14">
    <location>
        <begin position="272"/>
        <end position="298"/>
    </location>
</feature>
<evidence type="ECO:0000256" key="14">
    <source>
        <dbReference type="SAM" id="Phobius"/>
    </source>
</evidence>
<keyword evidence="12" id="KW-0739">Sodium transport</keyword>
<dbReference type="OrthoDB" id="546820at2759"/>
<keyword evidence="16" id="KW-1185">Reference proteome</keyword>
<evidence type="ECO:0000256" key="11">
    <source>
        <dbReference type="ARBA" id="ARBA00023180"/>
    </source>
</evidence>
<evidence type="ECO:0000256" key="13">
    <source>
        <dbReference type="RuleBase" id="RU362091"/>
    </source>
</evidence>
<evidence type="ECO:0000256" key="3">
    <source>
        <dbReference type="ARBA" id="ARBA00022448"/>
    </source>
</evidence>
<dbReference type="Pfam" id="PF00474">
    <property type="entry name" value="SSF"/>
    <property type="match status" value="1"/>
</dbReference>
<feature type="transmembrane region" description="Helical" evidence="14">
    <location>
        <begin position="165"/>
        <end position="184"/>
    </location>
</feature>
<dbReference type="InterPro" id="IPR052244">
    <property type="entry name" value="Choline_transporter"/>
</dbReference>
<evidence type="ECO:0000313" key="16">
    <source>
        <dbReference type="Proteomes" id="UP000005226"/>
    </source>
</evidence>
<dbReference type="OMA" id="WIDDFLM"/>
<comment type="subcellular location">
    <subcellularLocation>
        <location evidence="1">Membrane</location>
        <topology evidence="1">Multi-pass membrane protein</topology>
    </subcellularLocation>
</comment>
<dbReference type="AlphaFoldDB" id="A0A674P3B9"/>
<evidence type="ECO:0000256" key="7">
    <source>
        <dbReference type="ARBA" id="ARBA00022989"/>
    </source>
</evidence>
<dbReference type="GeneID" id="101070267"/>
<dbReference type="PANTHER" id="PTHR45897">
    <property type="entry name" value="HIGH-AFFINITY CHOLINE TRANSPORTER 1"/>
    <property type="match status" value="1"/>
</dbReference>
<evidence type="ECO:0000256" key="5">
    <source>
        <dbReference type="ARBA" id="ARBA00022847"/>
    </source>
</evidence>
<evidence type="ECO:0000256" key="1">
    <source>
        <dbReference type="ARBA" id="ARBA00004141"/>
    </source>
</evidence>
<evidence type="ECO:0000313" key="15">
    <source>
        <dbReference type="Ensembl" id="ENSTRUP00000080426.1"/>
    </source>
</evidence>
<feature type="transmembrane region" description="Helical" evidence="14">
    <location>
        <begin position="405"/>
        <end position="429"/>
    </location>
</feature>
<organism evidence="15 16">
    <name type="scientific">Takifugu rubripes</name>
    <name type="common">Japanese pufferfish</name>
    <name type="synonym">Fugu rubripes</name>
    <dbReference type="NCBI Taxonomy" id="31033"/>
    <lineage>
        <taxon>Eukaryota</taxon>
        <taxon>Metazoa</taxon>
        <taxon>Chordata</taxon>
        <taxon>Craniata</taxon>
        <taxon>Vertebrata</taxon>
        <taxon>Euteleostomi</taxon>
        <taxon>Actinopterygii</taxon>
        <taxon>Neopterygii</taxon>
        <taxon>Teleostei</taxon>
        <taxon>Neoteleostei</taxon>
        <taxon>Acanthomorphata</taxon>
        <taxon>Eupercaria</taxon>
        <taxon>Tetraodontiformes</taxon>
        <taxon>Tetradontoidea</taxon>
        <taxon>Tetraodontidae</taxon>
        <taxon>Takifugu</taxon>
    </lineage>
</organism>
<dbReference type="GO" id="GO:0005886">
    <property type="term" value="C:plasma membrane"/>
    <property type="evidence" value="ECO:0007669"/>
    <property type="project" value="TreeGrafter"/>
</dbReference>
<dbReference type="Ensembl" id="ENSTRUT00000062814.1">
    <property type="protein sequence ID" value="ENSTRUP00000080426.1"/>
    <property type="gene ID" value="ENSTRUG00000031229.1"/>
</dbReference>
<feature type="transmembrane region" description="Helical" evidence="14">
    <location>
        <begin position="482"/>
        <end position="503"/>
    </location>
</feature>
<feature type="transmembrane region" description="Helical" evidence="14">
    <location>
        <begin position="53"/>
        <end position="78"/>
    </location>
</feature>
<name>A0A674P3B9_TAKRU</name>
<dbReference type="RefSeq" id="XP_029700734.1">
    <property type="nucleotide sequence ID" value="XM_029844874.1"/>
</dbReference>
<keyword evidence="5" id="KW-0769">Symport</keyword>
<keyword evidence="3" id="KW-0813">Transport</keyword>
<reference evidence="15 16" key="1">
    <citation type="journal article" date="2011" name="Genome Biol. Evol.">
        <title>Integration of the genetic map and genome assembly of fugu facilitates insights into distinct features of genome evolution in teleosts and mammals.</title>
        <authorList>
            <person name="Kai W."/>
            <person name="Kikuchi K."/>
            <person name="Tohari S."/>
            <person name="Chew A.K."/>
            <person name="Tay A."/>
            <person name="Fujiwara A."/>
            <person name="Hosoya S."/>
            <person name="Suetake H."/>
            <person name="Naruse K."/>
            <person name="Brenner S."/>
            <person name="Suzuki Y."/>
            <person name="Venkatesh B."/>
        </authorList>
    </citation>
    <scope>NUCLEOTIDE SEQUENCE [LARGE SCALE GENOMIC DNA]</scope>
</reference>
<feature type="transmembrane region" description="Helical" evidence="14">
    <location>
        <begin position="239"/>
        <end position="260"/>
    </location>
</feature>
<reference evidence="15" key="3">
    <citation type="submission" date="2025-09" db="UniProtKB">
        <authorList>
            <consortium name="Ensembl"/>
        </authorList>
    </citation>
    <scope>IDENTIFICATION</scope>
</reference>
<evidence type="ECO:0000256" key="10">
    <source>
        <dbReference type="ARBA" id="ARBA00023136"/>
    </source>
</evidence>
<accession>A0A674P3B9</accession>
<keyword evidence="9" id="KW-0406">Ion transport</keyword>
<keyword evidence="10 14" id="KW-0472">Membrane</keyword>
<evidence type="ECO:0000256" key="9">
    <source>
        <dbReference type="ARBA" id="ARBA00023065"/>
    </source>
</evidence>
<reference evidence="15" key="2">
    <citation type="submission" date="2025-08" db="UniProtKB">
        <authorList>
            <consortium name="Ensembl"/>
        </authorList>
    </citation>
    <scope>IDENTIFICATION</scope>
</reference>
<dbReference type="InterPro" id="IPR001734">
    <property type="entry name" value="Na/solute_symporter"/>
</dbReference>
<dbReference type="Proteomes" id="UP000005226">
    <property type="component" value="Chromosome 1"/>
</dbReference>
<feature type="transmembrane region" description="Helical" evidence="14">
    <location>
        <begin position="191"/>
        <end position="209"/>
    </location>
</feature>
<evidence type="ECO:0000256" key="2">
    <source>
        <dbReference type="ARBA" id="ARBA00006434"/>
    </source>
</evidence>
<feature type="transmembrane region" description="Helical" evidence="14">
    <location>
        <begin position="84"/>
        <end position="105"/>
    </location>
</feature>
<keyword evidence="8" id="KW-0915">Sodium</keyword>
<evidence type="ECO:0000256" key="8">
    <source>
        <dbReference type="ARBA" id="ARBA00023053"/>
    </source>
</evidence>
<evidence type="ECO:0000256" key="12">
    <source>
        <dbReference type="ARBA" id="ARBA00023201"/>
    </source>
</evidence>
<dbReference type="GO" id="GO:0005307">
    <property type="term" value="F:choline:sodium symporter activity"/>
    <property type="evidence" value="ECO:0007669"/>
    <property type="project" value="TreeGrafter"/>
</dbReference>
<dbReference type="CDD" id="cd11474">
    <property type="entry name" value="SLC5sbd_CHT"/>
    <property type="match status" value="1"/>
</dbReference>
<feature type="transmembrane region" description="Helical" evidence="14">
    <location>
        <begin position="381"/>
        <end position="399"/>
    </location>
</feature>